<evidence type="ECO:0000313" key="1">
    <source>
        <dbReference type="EMBL" id="PHT51705.1"/>
    </source>
</evidence>
<name>A0A2G2X2J4_CAPBA</name>
<dbReference type="AlphaFoldDB" id="A0A2G2X2J4"/>
<gene>
    <name evidence="1" type="ORF">CQW23_06167</name>
</gene>
<evidence type="ECO:0000313" key="2">
    <source>
        <dbReference type="Proteomes" id="UP000224567"/>
    </source>
</evidence>
<accession>A0A2G2X2J4</accession>
<sequence>MSISEFILVSSDFMGEWEETPKCWKWKSFTKVTLPITVCANGSYDDLVASVMESENLDCASSDMMISYLMQLSEKVHPTIINNNRCESLYLMDVGVDGFRPILRINVVERPFEESLNLLPSPPRRPVVVGDLNDYENDDDHPMNMEDDSIDMKYDSSDSQNVEEDCGWDHNQVISSPMELISIVINIRQQERAKNATKRSIGEAVF</sequence>
<organism evidence="1 2">
    <name type="scientific">Capsicum baccatum</name>
    <name type="common">Peruvian pepper</name>
    <dbReference type="NCBI Taxonomy" id="33114"/>
    <lineage>
        <taxon>Eukaryota</taxon>
        <taxon>Viridiplantae</taxon>
        <taxon>Streptophyta</taxon>
        <taxon>Embryophyta</taxon>
        <taxon>Tracheophyta</taxon>
        <taxon>Spermatophyta</taxon>
        <taxon>Magnoliopsida</taxon>
        <taxon>eudicotyledons</taxon>
        <taxon>Gunneridae</taxon>
        <taxon>Pentapetalae</taxon>
        <taxon>asterids</taxon>
        <taxon>lamiids</taxon>
        <taxon>Solanales</taxon>
        <taxon>Solanaceae</taxon>
        <taxon>Solanoideae</taxon>
        <taxon>Capsiceae</taxon>
        <taxon>Capsicum</taxon>
    </lineage>
</organism>
<dbReference type="EMBL" id="MLFT02000003">
    <property type="protein sequence ID" value="PHT51705.1"/>
    <property type="molecule type" value="Genomic_DNA"/>
</dbReference>
<reference evidence="1 2" key="1">
    <citation type="journal article" date="2017" name="Genome Biol.">
        <title>New reference genome sequences of hot pepper reveal the massive evolution of plant disease-resistance genes by retroduplication.</title>
        <authorList>
            <person name="Kim S."/>
            <person name="Park J."/>
            <person name="Yeom S.I."/>
            <person name="Kim Y.M."/>
            <person name="Seo E."/>
            <person name="Kim K.T."/>
            <person name="Kim M.S."/>
            <person name="Lee J.M."/>
            <person name="Cheong K."/>
            <person name="Shin H.S."/>
            <person name="Kim S.B."/>
            <person name="Han K."/>
            <person name="Lee J."/>
            <person name="Park M."/>
            <person name="Lee H.A."/>
            <person name="Lee H.Y."/>
            <person name="Lee Y."/>
            <person name="Oh S."/>
            <person name="Lee J.H."/>
            <person name="Choi E."/>
            <person name="Choi E."/>
            <person name="Lee S.E."/>
            <person name="Jeon J."/>
            <person name="Kim H."/>
            <person name="Choi G."/>
            <person name="Song H."/>
            <person name="Lee J."/>
            <person name="Lee S.C."/>
            <person name="Kwon J.K."/>
            <person name="Lee H.Y."/>
            <person name="Koo N."/>
            <person name="Hong Y."/>
            <person name="Kim R.W."/>
            <person name="Kang W.H."/>
            <person name="Huh J.H."/>
            <person name="Kang B.C."/>
            <person name="Yang T.J."/>
            <person name="Lee Y.H."/>
            <person name="Bennetzen J.L."/>
            <person name="Choi D."/>
        </authorList>
    </citation>
    <scope>NUCLEOTIDE SEQUENCE [LARGE SCALE GENOMIC DNA]</scope>
    <source>
        <strain evidence="2">cv. PBC81</strain>
    </source>
</reference>
<comment type="caution">
    <text evidence="1">The sequence shown here is derived from an EMBL/GenBank/DDBJ whole genome shotgun (WGS) entry which is preliminary data.</text>
</comment>
<protein>
    <submittedName>
        <fullName evidence="1">Uncharacterized protein</fullName>
    </submittedName>
</protein>
<proteinExistence type="predicted"/>
<reference evidence="2" key="2">
    <citation type="journal article" date="2017" name="J. Anim. Genet.">
        <title>Multiple reference genome sequences of hot pepper reveal the massive evolution of plant disease resistance genes by retroduplication.</title>
        <authorList>
            <person name="Kim S."/>
            <person name="Park J."/>
            <person name="Yeom S.-I."/>
            <person name="Kim Y.-M."/>
            <person name="Seo E."/>
            <person name="Kim K.-T."/>
            <person name="Kim M.-S."/>
            <person name="Lee J.M."/>
            <person name="Cheong K."/>
            <person name="Shin H.-S."/>
            <person name="Kim S.-B."/>
            <person name="Han K."/>
            <person name="Lee J."/>
            <person name="Park M."/>
            <person name="Lee H.-A."/>
            <person name="Lee H.-Y."/>
            <person name="Lee Y."/>
            <person name="Oh S."/>
            <person name="Lee J.H."/>
            <person name="Choi E."/>
            <person name="Choi E."/>
            <person name="Lee S.E."/>
            <person name="Jeon J."/>
            <person name="Kim H."/>
            <person name="Choi G."/>
            <person name="Song H."/>
            <person name="Lee J."/>
            <person name="Lee S.-C."/>
            <person name="Kwon J.-K."/>
            <person name="Lee H.-Y."/>
            <person name="Koo N."/>
            <person name="Hong Y."/>
            <person name="Kim R.W."/>
            <person name="Kang W.-H."/>
            <person name="Huh J.H."/>
            <person name="Kang B.-C."/>
            <person name="Yang T.-J."/>
            <person name="Lee Y.-H."/>
            <person name="Bennetzen J.L."/>
            <person name="Choi D."/>
        </authorList>
    </citation>
    <scope>NUCLEOTIDE SEQUENCE [LARGE SCALE GENOMIC DNA]</scope>
    <source>
        <strain evidence="2">cv. PBC81</strain>
    </source>
</reference>
<keyword evidence="2" id="KW-1185">Reference proteome</keyword>
<dbReference type="Proteomes" id="UP000224567">
    <property type="component" value="Unassembled WGS sequence"/>
</dbReference>